<comment type="function">
    <text evidence="9">Required for the biogenesis of c-type cytochromes. Possible subunit of a heme lyase.</text>
</comment>
<dbReference type="NCBIfam" id="NF007691">
    <property type="entry name" value="PRK10369.1"/>
    <property type="match status" value="1"/>
</dbReference>
<feature type="transmembrane region" description="Helical" evidence="10">
    <location>
        <begin position="352"/>
        <end position="374"/>
    </location>
</feature>
<feature type="transmembrane region" description="Helical" evidence="10">
    <location>
        <begin position="394"/>
        <end position="413"/>
    </location>
</feature>
<dbReference type="GO" id="GO:0015232">
    <property type="term" value="F:heme transmembrane transporter activity"/>
    <property type="evidence" value="ECO:0007669"/>
    <property type="project" value="InterPro"/>
</dbReference>
<dbReference type="PANTHER" id="PTHR43653:SF1">
    <property type="entry name" value="CYTOCHROME C-TYPE BIOGENESIS PROTEIN CCMF"/>
    <property type="match status" value="1"/>
</dbReference>
<dbReference type="GO" id="GO:0017004">
    <property type="term" value="P:cytochrome complex assembly"/>
    <property type="evidence" value="ECO:0007669"/>
    <property type="project" value="UniProtKB-KW"/>
</dbReference>
<dbReference type="GO" id="GO:0005886">
    <property type="term" value="C:plasma membrane"/>
    <property type="evidence" value="ECO:0007669"/>
    <property type="project" value="UniProtKB-SubCell"/>
</dbReference>
<evidence type="ECO:0000256" key="10">
    <source>
        <dbReference type="SAM" id="Phobius"/>
    </source>
</evidence>
<keyword evidence="7 10" id="KW-1133">Transmembrane helix</keyword>
<feature type="domain" description="Cytochrome c assembly protein" evidence="11">
    <location>
        <begin position="89"/>
        <end position="295"/>
    </location>
</feature>
<keyword evidence="5 10" id="KW-0812">Transmembrane</keyword>
<dbReference type="PANTHER" id="PTHR43653">
    <property type="entry name" value="CYTOCHROME C ASSEMBLY PROTEIN-RELATED"/>
    <property type="match status" value="1"/>
</dbReference>
<dbReference type="Pfam" id="PF16327">
    <property type="entry name" value="CcmF_C"/>
    <property type="match status" value="1"/>
</dbReference>
<evidence type="ECO:0000256" key="9">
    <source>
        <dbReference type="ARBA" id="ARBA00037230"/>
    </source>
</evidence>
<feature type="transmembrane region" description="Helical" evidence="10">
    <location>
        <begin position="177"/>
        <end position="197"/>
    </location>
</feature>
<evidence type="ECO:0000259" key="11">
    <source>
        <dbReference type="Pfam" id="PF01578"/>
    </source>
</evidence>
<organism evidence="13 14">
    <name type="scientific">Thiocystis violascens (strain ATCC 17096 / DSM 198 / 6111)</name>
    <name type="common">Chromatium violascens</name>
    <dbReference type="NCBI Taxonomy" id="765911"/>
    <lineage>
        <taxon>Bacteria</taxon>
        <taxon>Pseudomonadati</taxon>
        <taxon>Pseudomonadota</taxon>
        <taxon>Gammaproteobacteria</taxon>
        <taxon>Chromatiales</taxon>
        <taxon>Chromatiaceae</taxon>
        <taxon>Thiocystis</taxon>
    </lineage>
</organism>
<evidence type="ECO:0000256" key="7">
    <source>
        <dbReference type="ARBA" id="ARBA00022989"/>
    </source>
</evidence>
<evidence type="ECO:0000256" key="3">
    <source>
        <dbReference type="ARBA" id="ARBA00022475"/>
    </source>
</evidence>
<feature type="domain" description="Cytochrome c-type biogenesis protein CcmF C-terminal" evidence="12">
    <location>
        <begin position="315"/>
        <end position="641"/>
    </location>
</feature>
<keyword evidence="3" id="KW-1003">Cell membrane</keyword>
<comment type="similarity">
    <text evidence="2">Belongs to the CcmF/CycK/Ccl1/NrfE/CcsA family.</text>
</comment>
<feature type="transmembrane region" description="Helical" evidence="10">
    <location>
        <begin position="313"/>
        <end position="331"/>
    </location>
</feature>
<name>I3YD79_THIV6</name>
<dbReference type="NCBIfam" id="TIGR00353">
    <property type="entry name" value="nrfE"/>
    <property type="match status" value="1"/>
</dbReference>
<feature type="transmembrane region" description="Helical" evidence="10">
    <location>
        <begin position="96"/>
        <end position="114"/>
    </location>
</feature>
<dbReference type="STRING" id="765911.Thivi_3067"/>
<dbReference type="InterPro" id="IPR002541">
    <property type="entry name" value="Cyt_c_assembly"/>
</dbReference>
<keyword evidence="8 10" id="KW-0472">Membrane</keyword>
<dbReference type="InterPro" id="IPR003568">
    <property type="entry name" value="Cyt_c_biogenesis_CcmF"/>
</dbReference>
<dbReference type="OrthoDB" id="9761451at2"/>
<feature type="transmembrane region" description="Helical" evidence="10">
    <location>
        <begin position="450"/>
        <end position="471"/>
    </location>
</feature>
<dbReference type="eggNOG" id="COG1138">
    <property type="taxonomic scope" value="Bacteria"/>
</dbReference>
<dbReference type="Proteomes" id="UP000006062">
    <property type="component" value="Chromosome"/>
</dbReference>
<reference evidence="13 14" key="1">
    <citation type="submission" date="2012-06" db="EMBL/GenBank/DDBJ databases">
        <title>Complete sequence of Thiocystis violascens DSM 198.</title>
        <authorList>
            <consortium name="US DOE Joint Genome Institute"/>
            <person name="Lucas S."/>
            <person name="Han J."/>
            <person name="Lapidus A."/>
            <person name="Cheng J.-F."/>
            <person name="Goodwin L."/>
            <person name="Pitluck S."/>
            <person name="Peters L."/>
            <person name="Ovchinnikova G."/>
            <person name="Teshima H."/>
            <person name="Detter J.C."/>
            <person name="Han C."/>
            <person name="Tapia R."/>
            <person name="Land M."/>
            <person name="Hauser L."/>
            <person name="Kyrpides N."/>
            <person name="Ivanova N."/>
            <person name="Pagani I."/>
            <person name="Vogl K."/>
            <person name="Liu Z."/>
            <person name="Frigaard N.-U."/>
            <person name="Bryant D."/>
            <person name="Woyke T."/>
        </authorList>
    </citation>
    <scope>NUCLEOTIDE SEQUENCE [LARGE SCALE GENOMIC DNA]</scope>
    <source>
        <strain evidence="14">ATCC 17096 / DSM 198 / 6111</strain>
    </source>
</reference>
<evidence type="ECO:0000256" key="6">
    <source>
        <dbReference type="ARBA" id="ARBA00022748"/>
    </source>
</evidence>
<dbReference type="Pfam" id="PF01578">
    <property type="entry name" value="Cytochrom_C_asm"/>
    <property type="match status" value="1"/>
</dbReference>
<feature type="transmembrane region" description="Helical" evidence="10">
    <location>
        <begin position="619"/>
        <end position="639"/>
    </location>
</feature>
<dbReference type="EMBL" id="CP003154">
    <property type="protein sequence ID" value="AFL74947.1"/>
    <property type="molecule type" value="Genomic_DNA"/>
</dbReference>
<feature type="transmembrane region" description="Helical" evidence="10">
    <location>
        <begin position="121"/>
        <end position="142"/>
    </location>
</feature>
<dbReference type="RefSeq" id="WP_014779362.1">
    <property type="nucleotide sequence ID" value="NC_018012.1"/>
</dbReference>
<dbReference type="PRINTS" id="PR01411">
    <property type="entry name" value="CCMFBIOGNSIS"/>
</dbReference>
<dbReference type="KEGG" id="tvi:Thivi_3067"/>
<feature type="transmembrane region" description="Helical" evidence="10">
    <location>
        <begin position="425"/>
        <end position="444"/>
    </location>
</feature>
<accession>I3YD79</accession>
<evidence type="ECO:0000256" key="2">
    <source>
        <dbReference type="ARBA" id="ARBA00009186"/>
    </source>
</evidence>
<protein>
    <submittedName>
        <fullName evidence="13">C-type cytochrome biogenesis protein CcmF</fullName>
    </submittedName>
</protein>
<dbReference type="HOGENOM" id="CLU_015041_3_0_6"/>
<feature type="transmembrane region" description="Helical" evidence="10">
    <location>
        <begin position="249"/>
        <end position="265"/>
    </location>
</feature>
<feature type="transmembrane region" description="Helical" evidence="10">
    <location>
        <begin position="274"/>
        <end position="293"/>
    </location>
</feature>
<comment type="subcellular location">
    <subcellularLocation>
        <location evidence="1">Cell inner membrane</location>
        <topology evidence="1">Multi-pass membrane protein</topology>
    </subcellularLocation>
</comment>
<proteinExistence type="inferred from homology"/>
<evidence type="ECO:0000259" key="12">
    <source>
        <dbReference type="Pfam" id="PF16327"/>
    </source>
</evidence>
<feature type="transmembrane region" description="Helical" evidence="10">
    <location>
        <begin position="209"/>
        <end position="229"/>
    </location>
</feature>
<keyword evidence="14" id="KW-1185">Reference proteome</keyword>
<dbReference type="InterPro" id="IPR032523">
    <property type="entry name" value="CcmF_C"/>
</dbReference>
<feature type="transmembrane region" description="Helical" evidence="10">
    <location>
        <begin position="492"/>
        <end position="514"/>
    </location>
</feature>
<dbReference type="InterPro" id="IPR003567">
    <property type="entry name" value="Cyt_c_biogenesis"/>
</dbReference>
<evidence type="ECO:0000313" key="14">
    <source>
        <dbReference type="Proteomes" id="UP000006062"/>
    </source>
</evidence>
<gene>
    <name evidence="13" type="ordered locus">Thivi_3067</name>
</gene>
<keyword evidence="4" id="KW-0997">Cell inner membrane</keyword>
<feature type="transmembrane region" description="Helical" evidence="10">
    <location>
        <begin position="41"/>
        <end position="63"/>
    </location>
</feature>
<evidence type="ECO:0000256" key="5">
    <source>
        <dbReference type="ARBA" id="ARBA00022692"/>
    </source>
</evidence>
<feature type="transmembrane region" description="Helical" evidence="10">
    <location>
        <begin position="6"/>
        <end position="29"/>
    </location>
</feature>
<sequence length="661" mass="72383">MVPELGHFALILALMLALVQASVPLLGTFSGNRAWMELARPLAWGQLTFIGISFLCLLQAFLIDDFSVIYVATNSNSLMPTAYKVSAIWGAHEGSLLLWVLMLAGWGAAVAAFSKNLPLPMIARVISVQGMVAIGFLLFMVLTSNPFDRIFPVPLEGRDLNPLLQDPGLAIHPPMLYMGYVGFSVAFAFAIAALIGGKLDSAWARWSRPWTTAAWIFLTIGVALGSWWAYYELGWGGWWFWDPVENASFMPWLVGTALMHSLAVTEKRAAFKNWTVLLAISAFSLSLLGTFLVRSGVLTSVHAFATDPTRGTFILIFLCIVIGGSLALYAWRAPAISGGGRFDLVSRETFLLINNLLLATLAVLVLFGTLAPLIYDAAGWGKISVGFPWFNKMFVFLSPLLILAMGIGPLTHWKHDEPKRLLRSLWLALALGILTLIVTTSSLVPAGQLAVGFGLGMAVWLVATHLISLFDRLRHRGWLKGLAADLGGNSRSYYGMWLAHLGVAVFIVGVTMVSNQGTETDIRMSPGGVHEDSGHRFQFNGVEMVKGPNYDAFRGEFVVYQGEREITRLYPEKRKYFSGGMPMTEAGIDAGFLRDIYISLGEPIGVSGDWALRVYYKPYVRWIWLGCILMALGGVLAITDRRYRTAPARVGAGAITATVRA</sequence>
<evidence type="ECO:0000256" key="4">
    <source>
        <dbReference type="ARBA" id="ARBA00022519"/>
    </source>
</evidence>
<evidence type="ECO:0000256" key="1">
    <source>
        <dbReference type="ARBA" id="ARBA00004429"/>
    </source>
</evidence>
<dbReference type="GO" id="GO:0020037">
    <property type="term" value="F:heme binding"/>
    <property type="evidence" value="ECO:0007669"/>
    <property type="project" value="InterPro"/>
</dbReference>
<evidence type="ECO:0000313" key="13">
    <source>
        <dbReference type="EMBL" id="AFL74947.1"/>
    </source>
</evidence>
<keyword evidence="6" id="KW-0201">Cytochrome c-type biogenesis</keyword>
<dbReference type="AlphaFoldDB" id="I3YD79"/>
<evidence type="ECO:0000256" key="8">
    <source>
        <dbReference type="ARBA" id="ARBA00023136"/>
    </source>
</evidence>
<dbReference type="PRINTS" id="PR01410">
    <property type="entry name" value="CCBIOGENESIS"/>
</dbReference>